<dbReference type="SMART" id="SM00181">
    <property type="entry name" value="EGF"/>
    <property type="match status" value="10"/>
</dbReference>
<feature type="repeat" description="LDL-receptor class B" evidence="13">
    <location>
        <begin position="1093"/>
        <end position="1135"/>
    </location>
</feature>
<dbReference type="InterPro" id="IPR000742">
    <property type="entry name" value="EGF"/>
</dbReference>
<dbReference type="Pfam" id="PF00058">
    <property type="entry name" value="Ldl_recept_b"/>
    <property type="match status" value="3"/>
</dbReference>
<evidence type="ECO:0000259" key="18">
    <source>
        <dbReference type="PROSITE" id="PS51220"/>
    </source>
</evidence>
<dbReference type="InterPro" id="IPR001881">
    <property type="entry name" value="EGF-like_Ca-bd_dom"/>
</dbReference>
<proteinExistence type="predicted"/>
<keyword evidence="11" id="KW-0325">Glycoprotein</keyword>
<evidence type="ECO:0000313" key="19">
    <source>
        <dbReference type="EMBL" id="KNC21833.1"/>
    </source>
</evidence>
<feature type="domain" description="EGF-like" evidence="16">
    <location>
        <begin position="598"/>
        <end position="638"/>
    </location>
</feature>
<accession>A0A0L0BPC2</accession>
<keyword evidence="10 12" id="KW-1015">Disulfide bond</keyword>
<evidence type="ECO:0000256" key="8">
    <source>
        <dbReference type="ARBA" id="ARBA00022869"/>
    </source>
</evidence>
<evidence type="ECO:0000259" key="16">
    <source>
        <dbReference type="PROSITE" id="PS50026"/>
    </source>
</evidence>
<evidence type="ECO:0008006" key="21">
    <source>
        <dbReference type="Google" id="ProtNLM"/>
    </source>
</evidence>
<evidence type="ECO:0000256" key="4">
    <source>
        <dbReference type="ARBA" id="ARBA00022536"/>
    </source>
</evidence>
<evidence type="ECO:0000313" key="20">
    <source>
        <dbReference type="Proteomes" id="UP000037069"/>
    </source>
</evidence>
<keyword evidence="20" id="KW-1185">Reference proteome</keyword>
<feature type="disulfide bond" evidence="12">
    <location>
        <begin position="852"/>
        <end position="869"/>
    </location>
</feature>
<feature type="non-terminal residue" evidence="19">
    <location>
        <position position="1"/>
    </location>
</feature>
<dbReference type="OrthoDB" id="6375837at2759"/>
<dbReference type="InterPro" id="IPR050778">
    <property type="entry name" value="Cueball_EGF_LRP_Nidogen"/>
</dbReference>
<dbReference type="PANTHER" id="PTHR46513">
    <property type="entry name" value="VITELLOGENIN RECEPTOR-LIKE PROTEIN-RELATED-RELATED"/>
    <property type="match status" value="1"/>
</dbReference>
<evidence type="ECO:0000256" key="15">
    <source>
        <dbReference type="SAM" id="SignalP"/>
    </source>
</evidence>
<dbReference type="Gene3D" id="2.40.155.10">
    <property type="entry name" value="Green fluorescent protein"/>
    <property type="match status" value="1"/>
</dbReference>
<dbReference type="Proteomes" id="UP000037069">
    <property type="component" value="Unassembled WGS sequence"/>
</dbReference>
<comment type="caution">
    <text evidence="12">Lacks conserved residue(s) required for the propagation of feature annotation.</text>
</comment>
<evidence type="ECO:0000256" key="1">
    <source>
        <dbReference type="ARBA" id="ARBA00004302"/>
    </source>
</evidence>
<feature type="repeat" description="LDL-receptor class B" evidence="13">
    <location>
        <begin position="1136"/>
        <end position="1179"/>
    </location>
</feature>
<evidence type="ECO:0000256" key="10">
    <source>
        <dbReference type="ARBA" id="ARBA00023157"/>
    </source>
</evidence>
<sequence>RKMLSSNMKSFTQYLCFSTLLLLTITTTSSSGHVLDSLHLDELYYPTSPEYPVSNLPHGDSEFLVWHLDNPINFYSEKYDQLFINTNGILTFNIEFPDYINQPFPFEYPSIAGFYSNVDTTGANDSTSISIFNSQDPEQLQKVSELVRYAYNEQADFEATDIVVATWKNVGYFESKTDKLNTFQVIIISDDQDTFVQFLYPSGGLNWLQGENGPLGLPDIRAQAGFVSEDGRYFNLEGSGTDNARFLSEKSNVGIPGVYLYRVGPFDYERNVQSPTNEDTRTESPLYSRSCSEAGQRVCSQHAQCVDKEEGFCCVCQQGFYGNGEVCIKDDFPVRVTGSIMGELNGEMIDERSKLQSYVVTADGRSYTAVTPINTELGTNLRLALPIVSAIGWLFAKPLNHTANGYQLTGGEFLHTSKLSFETGEVLLINQTYEGLNYWDQLSVKIDLHGQVPQIKHGLKLHMAEFTEEYRFVTPNELHSVQAHVLEIPEENRVINFQMEQNIYFERCLQDQENSIAGTTYFQKISKIMLDYFDRDQALRTSILTVAGVTAMSNACTDGTAVCGENMVCIPYDDNYRCDCLHGYAPQVTDWGAEICVDIDECALGTHACSENGICTNNEGGFSCVCLNGYEGNGFRCLINDSNVADNIESSTPSNVGETIVSVEPVPMYPEDNVVDREHTETVPESEPEQQPQPSPQPQYPYHSDDCYRCSPYADCLEGRCECREGFSGDGLYCMSNCGHDEAWEDGRCVKVIYEEPDIEPRCNFFGDCTCDDGYELMEDIQMCRYVGSYNIDHRSEDFVPCDVEYNCHPNASCEWFEVELRHICTCKSGYYGDGYNCAIIDESCAVKPEICDPQAECLYNEVLGHSECKCKRGYEGDGYRCTLAPECLEDLYCGQNAFCDRDVCQCQAGFERDMSDLCVVPGSCGSVLCGANALCKYDQHQDVKYCDCMDGYEGDALVGCKSKPIPCNVQFNCGVHASCEPTDDPANYECQCNAGYNGDGYVCVEDQNCLNTPQLCDMNAACLSTNNGLVCVCNKGFYGNGSLCIERQQHDSGFLLVSQGVVIVRVPLNGKNVRPISVASMAIGLDKDCVEGRIYWGDISAKKIVSAKYDGTDMKPFITEDIESPEGIAIDCISRRLYWTDSVKDTIEVASLEDPTLRAVIINKNLVNPRGIAVDPYREKLYWSDWNRESPKIEVSDLDGTGREVLLGKDSVTLPNSLVVLERSGELCYADAGTKKVECIDSYTKQIRTISNELTYPFGLSFTHDQFYWTDWTTKKLESVDTLGQRQKSMQIPFFGSHKMYAMTAVEDHCPQMDSPCQINNGGCSDARLCLVNRKAPSGKSCKCTALSKLCTVPNPFTL</sequence>
<keyword evidence="4 12" id="KW-0245">EGF-like domain</keyword>
<dbReference type="Gene3D" id="2.120.10.30">
    <property type="entry name" value="TolB, C-terminal domain"/>
    <property type="match status" value="1"/>
</dbReference>
<keyword evidence="8" id="KW-0084">Basement membrane</keyword>
<keyword evidence="6" id="KW-0677">Repeat</keyword>
<dbReference type="GO" id="GO:0060070">
    <property type="term" value="P:canonical Wnt signaling pathway"/>
    <property type="evidence" value="ECO:0007669"/>
    <property type="project" value="TreeGrafter"/>
</dbReference>
<dbReference type="GO" id="GO:0007160">
    <property type="term" value="P:cell-matrix adhesion"/>
    <property type="evidence" value="ECO:0007669"/>
    <property type="project" value="InterPro"/>
</dbReference>
<dbReference type="SUPFAM" id="SSF57184">
    <property type="entry name" value="Growth factor receptor domain"/>
    <property type="match status" value="1"/>
</dbReference>
<dbReference type="SMART" id="SM00682">
    <property type="entry name" value="G2F"/>
    <property type="match status" value="1"/>
</dbReference>
<feature type="domain" description="EGF-like" evidence="16">
    <location>
        <begin position="798"/>
        <end position="839"/>
    </location>
</feature>
<dbReference type="EMBL" id="JRES01001578">
    <property type="protein sequence ID" value="KNC21833.1"/>
    <property type="molecule type" value="Genomic_DNA"/>
</dbReference>
<feature type="disulfide bond" evidence="12">
    <location>
        <begin position="974"/>
        <end position="991"/>
    </location>
</feature>
<dbReference type="GO" id="GO:0005604">
    <property type="term" value="C:basement membrane"/>
    <property type="evidence" value="ECO:0007669"/>
    <property type="project" value="UniProtKB-SubCell"/>
</dbReference>
<name>A0A0L0BPC2_LUCCU</name>
<evidence type="ECO:0000256" key="3">
    <source>
        <dbReference type="ARBA" id="ARBA00022530"/>
    </source>
</evidence>
<feature type="repeat" description="LDL-receptor class B" evidence="13">
    <location>
        <begin position="1180"/>
        <end position="1225"/>
    </location>
</feature>
<dbReference type="SMART" id="SM00135">
    <property type="entry name" value="LY"/>
    <property type="match status" value="5"/>
</dbReference>
<dbReference type="Pfam" id="PF07645">
    <property type="entry name" value="EGF_CA"/>
    <property type="match status" value="2"/>
</dbReference>
<dbReference type="InterPro" id="IPR009030">
    <property type="entry name" value="Growth_fac_rcpt_cys_sf"/>
</dbReference>
<dbReference type="GO" id="GO:0005886">
    <property type="term" value="C:plasma membrane"/>
    <property type="evidence" value="ECO:0007669"/>
    <property type="project" value="TreeGrafter"/>
</dbReference>
<dbReference type="GO" id="GO:0042813">
    <property type="term" value="F:Wnt receptor activity"/>
    <property type="evidence" value="ECO:0007669"/>
    <property type="project" value="TreeGrafter"/>
</dbReference>
<dbReference type="PROSITE" id="PS50026">
    <property type="entry name" value="EGF_3"/>
    <property type="match status" value="5"/>
</dbReference>
<dbReference type="SUPFAM" id="SSF54511">
    <property type="entry name" value="GFP-like"/>
    <property type="match status" value="1"/>
</dbReference>
<dbReference type="GO" id="GO:0017147">
    <property type="term" value="F:Wnt-protein binding"/>
    <property type="evidence" value="ECO:0007669"/>
    <property type="project" value="TreeGrafter"/>
</dbReference>
<dbReference type="PROSITE" id="PS50993">
    <property type="entry name" value="NIDOGEN_G2"/>
    <property type="match status" value="1"/>
</dbReference>
<dbReference type="PANTHER" id="PTHR46513:SF13">
    <property type="entry name" value="EGF-LIKE DOMAIN-CONTAINING PROTEIN"/>
    <property type="match status" value="1"/>
</dbReference>
<comment type="caution">
    <text evidence="19">The sequence shown here is derived from an EMBL/GenBank/DDBJ whole genome shotgun (WGS) entry which is preliminary data.</text>
</comment>
<dbReference type="FunFam" id="2.10.25.10:FF:000038">
    <property type="entry name" value="Fibrillin 2"/>
    <property type="match status" value="1"/>
</dbReference>
<evidence type="ECO:0000256" key="9">
    <source>
        <dbReference type="ARBA" id="ARBA00022889"/>
    </source>
</evidence>
<evidence type="ECO:0000259" key="17">
    <source>
        <dbReference type="PROSITE" id="PS50993"/>
    </source>
</evidence>
<dbReference type="SUPFAM" id="SSF63825">
    <property type="entry name" value="YWTD domain"/>
    <property type="match status" value="1"/>
</dbReference>
<dbReference type="SMART" id="SM00179">
    <property type="entry name" value="EGF_CA"/>
    <property type="match status" value="4"/>
</dbReference>
<protein>
    <recommendedName>
        <fullName evidence="21">Nidogen-2</fullName>
    </recommendedName>
</protein>
<dbReference type="PROSITE" id="PS00010">
    <property type="entry name" value="ASX_HYDROXYL"/>
    <property type="match status" value="1"/>
</dbReference>
<evidence type="ECO:0000256" key="5">
    <source>
        <dbReference type="ARBA" id="ARBA00022729"/>
    </source>
</evidence>
<dbReference type="InterPro" id="IPR011042">
    <property type="entry name" value="6-blade_b-propeller_TolB-like"/>
</dbReference>
<dbReference type="FunFam" id="2.10.25.10:FF:000526">
    <property type="entry name" value="Dumpy, isoform J"/>
    <property type="match status" value="1"/>
</dbReference>
<keyword evidence="5 15" id="KW-0732">Signal</keyword>
<evidence type="ECO:0000256" key="6">
    <source>
        <dbReference type="ARBA" id="ARBA00022737"/>
    </source>
</evidence>
<dbReference type="InterPro" id="IPR000033">
    <property type="entry name" value="LDLR_classB_rpt"/>
</dbReference>
<gene>
    <name evidence="19" type="ORF">FF38_03222</name>
</gene>
<evidence type="ECO:0000256" key="13">
    <source>
        <dbReference type="PROSITE-ProRule" id="PRU00461"/>
    </source>
</evidence>
<comment type="subcellular location">
    <subcellularLocation>
        <location evidence="1">Secreted</location>
        <location evidence="1">Extracellular space</location>
        <location evidence="1">Extracellular matrix</location>
        <location evidence="1">Basement membrane</location>
    </subcellularLocation>
</comment>
<feature type="region of interest" description="Disordered" evidence="14">
    <location>
        <begin position="676"/>
        <end position="700"/>
    </location>
</feature>
<dbReference type="CDD" id="cd00054">
    <property type="entry name" value="EGF_CA"/>
    <property type="match status" value="1"/>
</dbReference>
<organism evidence="19 20">
    <name type="scientific">Lucilia cuprina</name>
    <name type="common">Green bottle fly</name>
    <name type="synonym">Australian sheep blowfly</name>
    <dbReference type="NCBI Taxonomy" id="7375"/>
    <lineage>
        <taxon>Eukaryota</taxon>
        <taxon>Metazoa</taxon>
        <taxon>Ecdysozoa</taxon>
        <taxon>Arthropoda</taxon>
        <taxon>Hexapoda</taxon>
        <taxon>Insecta</taxon>
        <taxon>Pterygota</taxon>
        <taxon>Neoptera</taxon>
        <taxon>Endopterygota</taxon>
        <taxon>Diptera</taxon>
        <taxon>Brachycera</taxon>
        <taxon>Muscomorpha</taxon>
        <taxon>Oestroidea</taxon>
        <taxon>Calliphoridae</taxon>
        <taxon>Luciliinae</taxon>
        <taxon>Lucilia</taxon>
    </lineage>
</organism>
<feature type="domain" description="EGF-like" evidence="16">
    <location>
        <begin position="1006"/>
        <end position="1046"/>
    </location>
</feature>
<dbReference type="InterPro" id="IPR003886">
    <property type="entry name" value="NIDO_dom"/>
</dbReference>
<keyword evidence="9" id="KW-0130">Cell adhesion</keyword>
<keyword evidence="2" id="KW-0964">Secreted</keyword>
<evidence type="ECO:0000256" key="14">
    <source>
        <dbReference type="SAM" id="MobiDB-lite"/>
    </source>
</evidence>
<evidence type="ECO:0000256" key="2">
    <source>
        <dbReference type="ARBA" id="ARBA00022525"/>
    </source>
</evidence>
<feature type="chain" id="PRO_5005534982" description="Nidogen-2" evidence="15">
    <location>
        <begin position="31"/>
        <end position="1360"/>
    </location>
</feature>
<feature type="signal peptide" evidence="15">
    <location>
        <begin position="1"/>
        <end position="30"/>
    </location>
</feature>
<dbReference type="SMART" id="SM00539">
    <property type="entry name" value="NIDO"/>
    <property type="match status" value="1"/>
</dbReference>
<dbReference type="Pfam" id="PF06119">
    <property type="entry name" value="NIDO"/>
    <property type="match status" value="1"/>
</dbReference>
<feature type="domain" description="EGF-like" evidence="16">
    <location>
        <begin position="841"/>
        <end position="883"/>
    </location>
</feature>
<dbReference type="PROSITE" id="PS51120">
    <property type="entry name" value="LDLRB"/>
    <property type="match status" value="3"/>
</dbReference>
<dbReference type="InterPro" id="IPR006605">
    <property type="entry name" value="G2_nidogen/fibulin_G2F"/>
</dbReference>
<feature type="domain" description="EGF-like" evidence="16">
    <location>
        <begin position="964"/>
        <end position="1005"/>
    </location>
</feature>
<dbReference type="InterPro" id="IPR024731">
    <property type="entry name" value="NELL2-like_EGF"/>
</dbReference>
<evidence type="ECO:0000256" key="12">
    <source>
        <dbReference type="PROSITE-ProRule" id="PRU00076"/>
    </source>
</evidence>
<dbReference type="OMA" id="PGTGNQF"/>
<dbReference type="Pfam" id="PF12947">
    <property type="entry name" value="EGF_3"/>
    <property type="match status" value="3"/>
</dbReference>
<feature type="domain" description="Nidogen G2 beta-barrel" evidence="17">
    <location>
        <begin position="332"/>
        <end position="557"/>
    </location>
</feature>
<reference evidence="19 20" key="1">
    <citation type="journal article" date="2015" name="Nat. Commun.">
        <title>Lucilia cuprina genome unlocks parasitic fly biology to underpin future interventions.</title>
        <authorList>
            <person name="Anstead C.A."/>
            <person name="Korhonen P.K."/>
            <person name="Young N.D."/>
            <person name="Hall R.S."/>
            <person name="Jex A.R."/>
            <person name="Murali S.C."/>
            <person name="Hughes D.S."/>
            <person name="Lee S.F."/>
            <person name="Perry T."/>
            <person name="Stroehlein A.J."/>
            <person name="Ansell B.R."/>
            <person name="Breugelmans B."/>
            <person name="Hofmann A."/>
            <person name="Qu J."/>
            <person name="Dugan S."/>
            <person name="Lee S.L."/>
            <person name="Chao H."/>
            <person name="Dinh H."/>
            <person name="Han Y."/>
            <person name="Doddapaneni H.V."/>
            <person name="Worley K.C."/>
            <person name="Muzny D.M."/>
            <person name="Ioannidis P."/>
            <person name="Waterhouse R.M."/>
            <person name="Zdobnov E.M."/>
            <person name="James P.J."/>
            <person name="Bagnall N.H."/>
            <person name="Kotze A.C."/>
            <person name="Gibbs R.A."/>
            <person name="Richards S."/>
            <person name="Batterham P."/>
            <person name="Gasser R.B."/>
        </authorList>
    </citation>
    <scope>NUCLEOTIDE SEQUENCE [LARGE SCALE GENOMIC DNA]</scope>
    <source>
        <strain evidence="19 20">LS</strain>
        <tissue evidence="19">Full body</tissue>
    </source>
</reference>
<evidence type="ECO:0000256" key="7">
    <source>
        <dbReference type="ARBA" id="ARBA00022837"/>
    </source>
</evidence>
<dbReference type="PROSITE" id="PS51220">
    <property type="entry name" value="NIDO"/>
    <property type="match status" value="1"/>
</dbReference>
<dbReference type="InterPro" id="IPR000152">
    <property type="entry name" value="EGF-type_Asp/Asn_hydroxyl_site"/>
</dbReference>
<dbReference type="InterPro" id="IPR049883">
    <property type="entry name" value="NOTCH1_EGF-like"/>
</dbReference>
<dbReference type="InterPro" id="IPR018097">
    <property type="entry name" value="EGF_Ca-bd_CS"/>
</dbReference>
<dbReference type="PROSITE" id="PS01187">
    <property type="entry name" value="EGF_CA"/>
    <property type="match status" value="1"/>
</dbReference>
<dbReference type="InterPro" id="IPR009017">
    <property type="entry name" value="GFP"/>
</dbReference>
<feature type="domain" description="NIDO" evidence="18">
    <location>
        <begin position="113"/>
        <end position="266"/>
    </location>
</feature>
<dbReference type="Pfam" id="PF07474">
    <property type="entry name" value="G2F"/>
    <property type="match status" value="1"/>
</dbReference>
<dbReference type="STRING" id="7375.A0A0L0BPC2"/>
<keyword evidence="7" id="KW-0106">Calcium</keyword>
<keyword evidence="3" id="KW-0272">Extracellular matrix</keyword>
<dbReference type="PROSITE" id="PS01186">
    <property type="entry name" value="EGF_2"/>
    <property type="match status" value="7"/>
</dbReference>
<feature type="disulfide bond" evidence="12">
    <location>
        <begin position="808"/>
        <end position="825"/>
    </location>
</feature>
<evidence type="ECO:0000256" key="11">
    <source>
        <dbReference type="ARBA" id="ARBA00023180"/>
    </source>
</evidence>
<dbReference type="GO" id="GO:0005509">
    <property type="term" value="F:calcium ion binding"/>
    <property type="evidence" value="ECO:0007669"/>
    <property type="project" value="InterPro"/>
</dbReference>
<dbReference type="FunFam" id="2.120.10.30:FF:000241">
    <property type="entry name" value="Low-density lipoprotein receptor-related protein 6"/>
    <property type="match status" value="1"/>
</dbReference>
<dbReference type="SUPFAM" id="SSF57196">
    <property type="entry name" value="EGF/Laminin"/>
    <property type="match status" value="1"/>
</dbReference>
<dbReference type="Gene3D" id="2.10.25.10">
    <property type="entry name" value="Laminin"/>
    <property type="match status" value="6"/>
</dbReference>